<evidence type="ECO:0000313" key="1">
    <source>
        <dbReference type="EMBL" id="PAV87361.1"/>
    </source>
</evidence>
<dbReference type="EMBL" id="LIAE01006574">
    <property type="protein sequence ID" value="PAV87361.1"/>
    <property type="molecule type" value="Genomic_DNA"/>
</dbReference>
<keyword evidence="2" id="KW-1185">Reference proteome</keyword>
<dbReference type="Proteomes" id="UP000218231">
    <property type="component" value="Unassembled WGS sequence"/>
</dbReference>
<gene>
    <name evidence="1" type="ORF">WR25_18265</name>
</gene>
<evidence type="ECO:0000313" key="2">
    <source>
        <dbReference type="Proteomes" id="UP000218231"/>
    </source>
</evidence>
<comment type="caution">
    <text evidence="1">The sequence shown here is derived from an EMBL/GenBank/DDBJ whole genome shotgun (WGS) entry which is preliminary data.</text>
</comment>
<proteinExistence type="predicted"/>
<name>A0A2A2LM92_9BILA</name>
<protein>
    <submittedName>
        <fullName evidence="1">Uncharacterized protein</fullName>
    </submittedName>
</protein>
<sequence length="98" mass="10678">MDCSQLVTVLASRERIHLSMIDSLPDNLNGLEESVSLDSENVQIDVSALTGVGQEGESECIRAAFGYAVRIVPGLACLRCCDFTRIQIAVLQLLVQRL</sequence>
<reference evidence="1 2" key="1">
    <citation type="journal article" date="2017" name="Curr. Biol.">
        <title>Genome architecture and evolution of a unichromosomal asexual nematode.</title>
        <authorList>
            <person name="Fradin H."/>
            <person name="Zegar C."/>
            <person name="Gutwein M."/>
            <person name="Lucas J."/>
            <person name="Kovtun M."/>
            <person name="Corcoran D."/>
            <person name="Baugh L.R."/>
            <person name="Kiontke K."/>
            <person name="Gunsalus K."/>
            <person name="Fitch D.H."/>
            <person name="Piano F."/>
        </authorList>
    </citation>
    <scope>NUCLEOTIDE SEQUENCE [LARGE SCALE GENOMIC DNA]</scope>
    <source>
        <strain evidence="1">PF1309</strain>
    </source>
</reference>
<dbReference type="AlphaFoldDB" id="A0A2A2LM92"/>
<organism evidence="1 2">
    <name type="scientific">Diploscapter pachys</name>
    <dbReference type="NCBI Taxonomy" id="2018661"/>
    <lineage>
        <taxon>Eukaryota</taxon>
        <taxon>Metazoa</taxon>
        <taxon>Ecdysozoa</taxon>
        <taxon>Nematoda</taxon>
        <taxon>Chromadorea</taxon>
        <taxon>Rhabditida</taxon>
        <taxon>Rhabditina</taxon>
        <taxon>Rhabditomorpha</taxon>
        <taxon>Rhabditoidea</taxon>
        <taxon>Rhabditidae</taxon>
        <taxon>Diploscapter</taxon>
    </lineage>
</organism>
<accession>A0A2A2LM92</accession>